<comment type="caution">
    <text evidence="2">The sequence shown here is derived from an EMBL/GenBank/DDBJ whole genome shotgun (WGS) entry which is preliminary data.</text>
</comment>
<dbReference type="AlphaFoldDB" id="A0AAW0CCL9"/>
<dbReference type="EMBL" id="JAYKXP010000050">
    <property type="protein sequence ID" value="KAK7036599.1"/>
    <property type="molecule type" value="Genomic_DNA"/>
</dbReference>
<keyword evidence="3" id="KW-1185">Reference proteome</keyword>
<organism evidence="2 3">
    <name type="scientific">Paramarasmius palmivorus</name>
    <dbReference type="NCBI Taxonomy" id="297713"/>
    <lineage>
        <taxon>Eukaryota</taxon>
        <taxon>Fungi</taxon>
        <taxon>Dikarya</taxon>
        <taxon>Basidiomycota</taxon>
        <taxon>Agaricomycotina</taxon>
        <taxon>Agaricomycetes</taxon>
        <taxon>Agaricomycetidae</taxon>
        <taxon>Agaricales</taxon>
        <taxon>Marasmiineae</taxon>
        <taxon>Marasmiaceae</taxon>
        <taxon>Paramarasmius</taxon>
    </lineage>
</organism>
<accession>A0AAW0CCL9</accession>
<evidence type="ECO:0000313" key="2">
    <source>
        <dbReference type="EMBL" id="KAK7036599.1"/>
    </source>
</evidence>
<protein>
    <submittedName>
        <fullName evidence="2">Uncharacterized protein</fullName>
    </submittedName>
</protein>
<proteinExistence type="predicted"/>
<evidence type="ECO:0000313" key="3">
    <source>
        <dbReference type="Proteomes" id="UP001383192"/>
    </source>
</evidence>
<sequence length="442" mass="49503">MSDGEEFIIYTFKSVLAVYDFANKEGKVVQVVVVEREIMEAVLSFHSTLVMNIATATEVVSLYPKASFVEGEILYLNDTPATQLARAIYESRGWRRKYLTAVDHLALDSELSMKVRWFGDRHTWFQQLPDLQDATHSWHDTAQLRVSSWSMISIGRRKATVMLASLNRDDLRRCYTVLAEAALSVREHPCFKGRITGSSVDEEDSSSRTLGGKALGKKSLNDAINVLTCPSEITQADHCSSDSAFGEHQTSSTTSCLGDSTPSVEEGSETSSVNAAISTDEDWAELNLWMYSSGFRGCTHSIYEPPRSLDASMIEYLLGLYPLLVERFSQNRTMQYLREEFGANATGHSLTNSNIRLPAAYVVTTILECIERVAWSLLCDEEEVKIHIDFTTKEEDDMVHTLCTIYAPIDKAAGVRDDLADWDASQEDWKEVGLHVEVVEQV</sequence>
<feature type="region of interest" description="Disordered" evidence="1">
    <location>
        <begin position="240"/>
        <end position="276"/>
    </location>
</feature>
<evidence type="ECO:0000256" key="1">
    <source>
        <dbReference type="SAM" id="MobiDB-lite"/>
    </source>
</evidence>
<gene>
    <name evidence="2" type="ORF">VNI00_011532</name>
</gene>
<name>A0AAW0CCL9_9AGAR</name>
<reference evidence="2 3" key="1">
    <citation type="submission" date="2024-01" db="EMBL/GenBank/DDBJ databases">
        <title>A draft genome for a cacao thread blight-causing isolate of Paramarasmius palmivorus.</title>
        <authorList>
            <person name="Baruah I.K."/>
            <person name="Bukari Y."/>
            <person name="Amoako-Attah I."/>
            <person name="Meinhardt L.W."/>
            <person name="Bailey B.A."/>
            <person name="Cohen S.P."/>
        </authorList>
    </citation>
    <scope>NUCLEOTIDE SEQUENCE [LARGE SCALE GENOMIC DNA]</scope>
    <source>
        <strain evidence="2 3">GH-12</strain>
    </source>
</reference>
<dbReference type="Proteomes" id="UP001383192">
    <property type="component" value="Unassembled WGS sequence"/>
</dbReference>